<proteinExistence type="predicted"/>
<dbReference type="NCBIfam" id="NF045533">
    <property type="entry name" value="T4SS_MesI"/>
    <property type="match status" value="1"/>
</dbReference>
<name>A0A0W0YFE3_9GAMM</name>
<comment type="caution">
    <text evidence="1">The sequence shown here is derived from an EMBL/GenBank/DDBJ whole genome shotgun (WGS) entry which is preliminary data.</text>
</comment>
<dbReference type="AlphaFoldDB" id="A0A0W0YFE3"/>
<organism evidence="1 2">
    <name type="scientific">Legionella santicrucis</name>
    <dbReference type="NCBI Taxonomy" id="45074"/>
    <lineage>
        <taxon>Bacteria</taxon>
        <taxon>Pseudomonadati</taxon>
        <taxon>Pseudomonadota</taxon>
        <taxon>Gammaproteobacteria</taxon>
        <taxon>Legionellales</taxon>
        <taxon>Legionellaceae</taxon>
        <taxon>Legionella</taxon>
    </lineage>
</organism>
<protein>
    <submittedName>
        <fullName evidence="1">Ankyrin repeat protein</fullName>
    </submittedName>
</protein>
<dbReference type="STRING" id="45074.Lsan_3104"/>
<reference evidence="1 2" key="1">
    <citation type="submission" date="2015-11" db="EMBL/GenBank/DDBJ databases">
        <title>Genomic analysis of 38 Legionella species identifies large and diverse effector repertoires.</title>
        <authorList>
            <person name="Burstein D."/>
            <person name="Amaro F."/>
            <person name="Zusman T."/>
            <person name="Lifshitz Z."/>
            <person name="Cohen O."/>
            <person name="Gilbert J.A."/>
            <person name="Pupko T."/>
            <person name="Shuman H.A."/>
            <person name="Segal G."/>
        </authorList>
    </citation>
    <scope>NUCLEOTIDE SEQUENCE [LARGE SCALE GENOMIC DNA]</scope>
    <source>
        <strain evidence="1 2">SC-63-C7</strain>
    </source>
</reference>
<dbReference type="RefSeq" id="WP_058515067.1">
    <property type="nucleotide sequence ID" value="NZ_CAAAIH010000023.1"/>
</dbReference>
<dbReference type="Proteomes" id="UP000054703">
    <property type="component" value="Unassembled WGS sequence"/>
</dbReference>
<gene>
    <name evidence="1" type="ORF">Lsan_3104</name>
</gene>
<dbReference type="InterPro" id="IPR040808">
    <property type="entry name" value="DUF5630"/>
</dbReference>
<accession>A0A0W0YFE3</accession>
<dbReference type="EMBL" id="LNYU01000085">
    <property type="protein sequence ID" value="KTD55552.1"/>
    <property type="molecule type" value="Genomic_DNA"/>
</dbReference>
<evidence type="ECO:0000313" key="1">
    <source>
        <dbReference type="EMBL" id="KTD55552.1"/>
    </source>
</evidence>
<dbReference type="PATRIC" id="fig|45074.5.peg.3340"/>
<dbReference type="OrthoDB" id="5649157at2"/>
<evidence type="ECO:0000313" key="2">
    <source>
        <dbReference type="Proteomes" id="UP000054703"/>
    </source>
</evidence>
<dbReference type="Pfam" id="PF18632">
    <property type="entry name" value="DUF5630"/>
    <property type="match status" value="1"/>
</dbReference>
<keyword evidence="2" id="KW-1185">Reference proteome</keyword>
<sequence length="289" mass="33350">MPGSMKDIEALIGEEGITDEVTLLLYNLKVIDLAILKATGSDKLKKQLDGPELQPFWTNKFNKLRLEKDVAFQFRNPEPQSRADFYCGYVLYLAALKENKKPNTNKYNDYLILSLSLFNCFYAVQEVLTSLIINCKNNLKIDNVNALYEFMTRIDSQTQQHKTPGCLLLANAYFYLAGFYQRLNFKRESAECYKLCWEKLHLAQLLEPTSEREIHNAYFGQGLVMSNAFRLDSIFEIKGRCRQLNSELFTDAVQHTAEAKAEKTFNSEFKSTMDTDTEDTLTRNTILRC</sequence>